<dbReference type="GeneID" id="25401032"/>
<keyword evidence="3" id="KW-1003">Cell membrane</keyword>
<accession>A0A0F7FGK4</accession>
<dbReference type="GO" id="GO:0005886">
    <property type="term" value="C:plasma membrane"/>
    <property type="evidence" value="ECO:0007669"/>
    <property type="project" value="UniProtKB-SubCell"/>
</dbReference>
<evidence type="ECO:0000313" key="12">
    <source>
        <dbReference type="EMBL" id="AKG38343.1"/>
    </source>
</evidence>
<protein>
    <submittedName>
        <fullName evidence="12">Cytochrome BD quinol oxidase subunit I</fullName>
    </submittedName>
</protein>
<keyword evidence="4" id="KW-0349">Heme</keyword>
<keyword evidence="6" id="KW-0479">Metal-binding</keyword>
<proteinExistence type="predicted"/>
<evidence type="ECO:0000256" key="9">
    <source>
        <dbReference type="ARBA" id="ARBA00023004"/>
    </source>
</evidence>
<evidence type="ECO:0000256" key="1">
    <source>
        <dbReference type="ARBA" id="ARBA00004651"/>
    </source>
</evidence>
<evidence type="ECO:0000256" key="7">
    <source>
        <dbReference type="ARBA" id="ARBA00022982"/>
    </source>
</evidence>
<dbReference type="GO" id="GO:0070069">
    <property type="term" value="C:cytochrome complex"/>
    <property type="evidence" value="ECO:0007669"/>
    <property type="project" value="InterPro"/>
</dbReference>
<dbReference type="Proteomes" id="UP000067434">
    <property type="component" value="Chromosome"/>
</dbReference>
<evidence type="ECO:0000256" key="2">
    <source>
        <dbReference type="ARBA" id="ARBA00022448"/>
    </source>
</evidence>
<dbReference type="AlphaFoldDB" id="A0A0F7FGK4"/>
<dbReference type="PANTHER" id="PTHR30365">
    <property type="entry name" value="CYTOCHROME D UBIQUINOL OXIDASE"/>
    <property type="match status" value="1"/>
</dbReference>
<evidence type="ECO:0000256" key="8">
    <source>
        <dbReference type="ARBA" id="ARBA00022989"/>
    </source>
</evidence>
<dbReference type="KEGG" id="thf:MA03_02335"/>
<keyword evidence="13" id="KW-1185">Reference proteome</keyword>
<keyword evidence="8 11" id="KW-1133">Transmembrane helix</keyword>
<feature type="transmembrane region" description="Helical" evidence="11">
    <location>
        <begin position="6"/>
        <end position="32"/>
    </location>
</feature>
<keyword evidence="10 11" id="KW-0472">Membrane</keyword>
<dbReference type="PANTHER" id="PTHR30365:SF14">
    <property type="entry name" value="CYTOCHROME BD MENAQUINOL OXIDASE SUBUNIT I-RELATED"/>
    <property type="match status" value="1"/>
</dbReference>
<feature type="transmembrane region" description="Helical" evidence="11">
    <location>
        <begin position="174"/>
        <end position="194"/>
    </location>
</feature>
<keyword evidence="5 11" id="KW-0812">Transmembrane</keyword>
<keyword evidence="9" id="KW-0408">Iron</keyword>
<dbReference type="STRING" id="1550241.MA03_02335"/>
<evidence type="ECO:0000256" key="4">
    <source>
        <dbReference type="ARBA" id="ARBA00022617"/>
    </source>
</evidence>
<dbReference type="GO" id="GO:0020037">
    <property type="term" value="F:heme binding"/>
    <property type="evidence" value="ECO:0007669"/>
    <property type="project" value="TreeGrafter"/>
</dbReference>
<dbReference type="RefSeq" id="WP_052883730.1">
    <property type="nucleotide sequence ID" value="NZ_CP009961.1"/>
</dbReference>
<organism evidence="12 13">
    <name type="scientific">Infirmifilum uzonense</name>
    <dbReference type="NCBI Taxonomy" id="1550241"/>
    <lineage>
        <taxon>Archaea</taxon>
        <taxon>Thermoproteota</taxon>
        <taxon>Thermoprotei</taxon>
        <taxon>Thermofilales</taxon>
        <taxon>Thermofilaceae</taxon>
        <taxon>Infirmifilum</taxon>
    </lineage>
</organism>
<gene>
    <name evidence="12" type="ORF">MA03_02335</name>
</gene>
<name>A0A0F7FGK4_9CREN</name>
<dbReference type="PATRIC" id="fig|1550241.5.peg.479"/>
<evidence type="ECO:0000313" key="13">
    <source>
        <dbReference type="Proteomes" id="UP000067434"/>
    </source>
</evidence>
<feature type="transmembrane region" description="Helical" evidence="11">
    <location>
        <begin position="52"/>
        <end position="77"/>
    </location>
</feature>
<evidence type="ECO:0000256" key="11">
    <source>
        <dbReference type="SAM" id="Phobius"/>
    </source>
</evidence>
<reference evidence="12 13" key="1">
    <citation type="journal article" date="2015" name="Stand. Genomic Sci.">
        <title>Complete genome sequence of and proposal of Thermofilum uzonense sp. nov. a novel hyperthermophilic crenarchaeon and emended description of the genus Thermofilum.</title>
        <authorList>
            <person name="Toshchakov S.V."/>
            <person name="Korzhenkov A.A."/>
            <person name="Samarov N.I."/>
            <person name="Mazunin I.O."/>
            <person name="Mozhey O.I."/>
            <person name="Shmyr I.S."/>
            <person name="Derbikova K.S."/>
            <person name="Taranov E.A."/>
            <person name="Dominova I.N."/>
            <person name="Bonch-Osmolovskaya E.A."/>
            <person name="Patrushev M.V."/>
            <person name="Podosokorskaya O.A."/>
            <person name="Kublanov I.V."/>
        </authorList>
    </citation>
    <scope>NUCLEOTIDE SEQUENCE [LARGE SCALE GENOMIC DNA]</scope>
    <source>
        <strain evidence="12 13">1807-2</strain>
    </source>
</reference>
<feature type="transmembrane region" description="Helical" evidence="11">
    <location>
        <begin position="89"/>
        <end position="110"/>
    </location>
</feature>
<dbReference type="OrthoDB" id="15382at2157"/>
<dbReference type="GO" id="GO:0019646">
    <property type="term" value="P:aerobic electron transport chain"/>
    <property type="evidence" value="ECO:0007669"/>
    <property type="project" value="InterPro"/>
</dbReference>
<feature type="transmembrane region" description="Helical" evidence="11">
    <location>
        <begin position="296"/>
        <end position="317"/>
    </location>
</feature>
<dbReference type="EMBL" id="CP009961">
    <property type="protein sequence ID" value="AKG38343.1"/>
    <property type="molecule type" value="Genomic_DNA"/>
</dbReference>
<feature type="transmembrane region" description="Helical" evidence="11">
    <location>
        <begin position="262"/>
        <end position="284"/>
    </location>
</feature>
<comment type="subcellular location">
    <subcellularLocation>
        <location evidence="1">Cell membrane</location>
        <topology evidence="1">Multi-pass membrane protein</topology>
    </subcellularLocation>
</comment>
<sequence>MNAPVFFLALVFGLHIVAVNLGIALSTIVVFLKRQADIKLDKEIDATAYSFFRIYAATYGLAGVMGTAFTVFLLSFYPGFLGIAGNITMIPFGISIVAILLHFLAIVVYYYGWDKLDRNIHLAFGVLLVLTAYLIPLGFRAVFAFLNTPVGLTLSPKLSLDVLAALQNPTFLPLYLKSVTGALTAGFLFIAALLNHKAVTNGISEEEKSLLRKSLEYAGMGLFAMMFLGAWYSISLAATPIKFNNIFGFLGVNLAAPTTSNYSWLFLLKMVLVAWQGFILFKLYRARLEQQELKSTTILTYSGAAAGLLTIMLGEYLNAFSQYPYLVANAPLILNQLPEPYKTILASELNMEKLNPLAQSPELFLVTAVGLAILMTAAAYLIYKVFFEKGPE</sequence>
<dbReference type="Pfam" id="PF01654">
    <property type="entry name" value="Cyt_bd_oxida_I"/>
    <property type="match status" value="1"/>
</dbReference>
<evidence type="ECO:0000256" key="6">
    <source>
        <dbReference type="ARBA" id="ARBA00022723"/>
    </source>
</evidence>
<evidence type="ECO:0000256" key="3">
    <source>
        <dbReference type="ARBA" id="ARBA00022475"/>
    </source>
</evidence>
<feature type="transmembrane region" description="Helical" evidence="11">
    <location>
        <begin position="215"/>
        <end position="234"/>
    </location>
</feature>
<feature type="transmembrane region" description="Helical" evidence="11">
    <location>
        <begin position="363"/>
        <end position="383"/>
    </location>
</feature>
<feature type="transmembrane region" description="Helical" evidence="11">
    <location>
        <begin position="122"/>
        <end position="146"/>
    </location>
</feature>
<dbReference type="InterPro" id="IPR002585">
    <property type="entry name" value="Cyt-d_ubiquinol_oxidase_su_1"/>
</dbReference>
<dbReference type="GO" id="GO:0009055">
    <property type="term" value="F:electron transfer activity"/>
    <property type="evidence" value="ECO:0007669"/>
    <property type="project" value="InterPro"/>
</dbReference>
<dbReference type="HOGENOM" id="CLU_690019_0_0_2"/>
<dbReference type="GO" id="GO:0016682">
    <property type="term" value="F:oxidoreductase activity, acting on diphenols and related substances as donors, oxygen as acceptor"/>
    <property type="evidence" value="ECO:0007669"/>
    <property type="project" value="TreeGrafter"/>
</dbReference>
<dbReference type="GO" id="GO:0046872">
    <property type="term" value="F:metal ion binding"/>
    <property type="evidence" value="ECO:0007669"/>
    <property type="project" value="UniProtKB-KW"/>
</dbReference>
<keyword evidence="7" id="KW-0249">Electron transport</keyword>
<keyword evidence="2" id="KW-0813">Transport</keyword>
<evidence type="ECO:0000256" key="5">
    <source>
        <dbReference type="ARBA" id="ARBA00022692"/>
    </source>
</evidence>
<evidence type="ECO:0000256" key="10">
    <source>
        <dbReference type="ARBA" id="ARBA00023136"/>
    </source>
</evidence>